<sequence length="166" mass="17308">VMAGGKGEDGPLGDVWRSWDGGLSWEEVAASAPWAARSGAAAVAVGREEAEILLLGGFAARDYLADVWLSADAGQSWSQVCPAAPWAPRYCHAAVAVSSSSGRPAHATAWVRPGSEARAGAKKRAARAMRGARGDLILPFSTCRPHPPCLRLSPPLSPPPHGPLLR</sequence>
<gene>
    <name evidence="1" type="ORF">PCOR1329_LOCUS46931</name>
</gene>
<dbReference type="InterPro" id="IPR015915">
    <property type="entry name" value="Kelch-typ_b-propeller"/>
</dbReference>
<name>A0ABN9UBS4_9DINO</name>
<comment type="caution">
    <text evidence="1">The sequence shown here is derived from an EMBL/GenBank/DDBJ whole genome shotgun (WGS) entry which is preliminary data.</text>
</comment>
<feature type="non-terminal residue" evidence="1">
    <location>
        <position position="1"/>
    </location>
</feature>
<accession>A0ABN9UBS4</accession>
<dbReference type="EMBL" id="CAUYUJ010015647">
    <property type="protein sequence ID" value="CAK0856556.1"/>
    <property type="molecule type" value="Genomic_DNA"/>
</dbReference>
<dbReference type="Proteomes" id="UP001189429">
    <property type="component" value="Unassembled WGS sequence"/>
</dbReference>
<evidence type="ECO:0000313" key="1">
    <source>
        <dbReference type="EMBL" id="CAK0856556.1"/>
    </source>
</evidence>
<protein>
    <submittedName>
        <fullName evidence="1">Uncharacterized protein</fullName>
    </submittedName>
</protein>
<dbReference type="Gene3D" id="2.120.10.80">
    <property type="entry name" value="Kelch-type beta propeller"/>
    <property type="match status" value="1"/>
</dbReference>
<dbReference type="SUPFAM" id="SSF110296">
    <property type="entry name" value="Oligoxyloglucan reducing end-specific cellobiohydrolase"/>
    <property type="match status" value="1"/>
</dbReference>
<proteinExistence type="predicted"/>
<keyword evidence="2" id="KW-1185">Reference proteome</keyword>
<organism evidence="1 2">
    <name type="scientific">Prorocentrum cordatum</name>
    <dbReference type="NCBI Taxonomy" id="2364126"/>
    <lineage>
        <taxon>Eukaryota</taxon>
        <taxon>Sar</taxon>
        <taxon>Alveolata</taxon>
        <taxon>Dinophyceae</taxon>
        <taxon>Prorocentrales</taxon>
        <taxon>Prorocentraceae</taxon>
        <taxon>Prorocentrum</taxon>
    </lineage>
</organism>
<reference evidence="1" key="1">
    <citation type="submission" date="2023-10" db="EMBL/GenBank/DDBJ databases">
        <authorList>
            <person name="Chen Y."/>
            <person name="Shah S."/>
            <person name="Dougan E. K."/>
            <person name="Thang M."/>
            <person name="Chan C."/>
        </authorList>
    </citation>
    <scope>NUCLEOTIDE SEQUENCE [LARGE SCALE GENOMIC DNA]</scope>
</reference>
<evidence type="ECO:0000313" key="2">
    <source>
        <dbReference type="Proteomes" id="UP001189429"/>
    </source>
</evidence>